<dbReference type="Gene3D" id="2.70.98.70">
    <property type="match status" value="1"/>
</dbReference>
<organism evidence="7 8">
    <name type="scientific">Sphingobacterium deserti</name>
    <dbReference type="NCBI Taxonomy" id="1229276"/>
    <lineage>
        <taxon>Bacteria</taxon>
        <taxon>Pseudomonadati</taxon>
        <taxon>Bacteroidota</taxon>
        <taxon>Sphingobacteriia</taxon>
        <taxon>Sphingobacteriales</taxon>
        <taxon>Sphingobacteriaceae</taxon>
        <taxon>Sphingobacterium</taxon>
    </lineage>
</organism>
<dbReference type="PANTHER" id="PTHR39210:SF1">
    <property type="entry name" value="HEPARIN-SULFATE LYASE"/>
    <property type="match status" value="1"/>
</dbReference>
<evidence type="ECO:0000313" key="8">
    <source>
        <dbReference type="Proteomes" id="UP000031802"/>
    </source>
</evidence>
<dbReference type="Pfam" id="PF07940">
    <property type="entry name" value="Hepar_II_III_C"/>
    <property type="match status" value="1"/>
</dbReference>
<dbReference type="Pfam" id="PF16889">
    <property type="entry name" value="Hepar_II_III_N"/>
    <property type="match status" value="1"/>
</dbReference>
<proteinExistence type="predicted"/>
<comment type="subcellular location">
    <subcellularLocation>
        <location evidence="1">Periplasm</location>
    </subcellularLocation>
</comment>
<dbReference type="PATRIC" id="fig|1229276.3.peg.3162"/>
<dbReference type="OrthoDB" id="7335480at2"/>
<name>A0A0B8T607_9SPHI</name>
<protein>
    <submittedName>
        <fullName evidence="7">Heparinase II/III family protein</fullName>
    </submittedName>
</protein>
<dbReference type="Gene3D" id="1.50.10.100">
    <property type="entry name" value="Chondroitin AC/alginate lyase"/>
    <property type="match status" value="1"/>
</dbReference>
<sequence length="675" mass="77732">MYNHISIGLILAGLTHLGQGEPPSQKSKTTAATEHLAAHAFGCKLAAKDFANINLDYPGLEEVKDNVSRKRYDEAAQKLLQYYRQRTSVRHIRYDRADKTTYEGKPLSPGDQEMADSALVHVLKPHKAYPYYNYGKKTIDWQHQPVQDQLIRTFLHRTNWWEQLGLAYWSTGDEKYAREWMNQTLSWIDNNQLGSYPNEKDYAWKAFVVSFRLNNWSAYFNMFIDSPSLTPDFLIKFLNSYQQQADYVKANYTDIGNHLLYEALHMMYAGSTFPEFKNAAEWRQSGAQVLNTEIQKQVLADGVQYELSTSYHIGAIEIFADALHIAQSNGMENVFPENYKRTIRKMIAAVINYSFPDYSFPLYGNSFEPTKIKMLERYQQWRKLFPADSVVQYFATEGKEGMSPNYLSSAMENSGFYSFRDSWLPTATVMQIKAGPPAYFHAHPDNGTFNLWVKGRNFTPDSGSYIYNDNAKTNNKKDWYRQSLVHQTLTLNGENIHNDARLDQWTSKQDYELLSFTNPSYASLHHQRIFFFIDKDCFLLIDRATGDATGELDIHFTLHEQSDPIIDQGQKRIITQYADGNNLLIQSLDSSTVSIMEEKGFVSYRYQEEIQRPAFAINKNKDKRAASFMTFLLPFQGHQAPAVVLTKNKGHDPESGKIDLSLNVSGKTIHIREQL</sequence>
<keyword evidence="3" id="KW-0574">Periplasm</keyword>
<dbReference type="InterPro" id="IPR012480">
    <property type="entry name" value="Hepar_II_III_C"/>
</dbReference>
<evidence type="ECO:0000259" key="6">
    <source>
        <dbReference type="Pfam" id="PF16889"/>
    </source>
</evidence>
<dbReference type="AlphaFoldDB" id="A0A0B8T607"/>
<evidence type="ECO:0000256" key="2">
    <source>
        <dbReference type="ARBA" id="ARBA00022729"/>
    </source>
</evidence>
<keyword evidence="2" id="KW-0732">Signal</keyword>
<dbReference type="NCBIfam" id="NF045573">
    <property type="entry name" value="Hepsulflyase_CFB"/>
    <property type="match status" value="1"/>
</dbReference>
<evidence type="ECO:0000256" key="1">
    <source>
        <dbReference type="ARBA" id="ARBA00004418"/>
    </source>
</evidence>
<evidence type="ECO:0000259" key="5">
    <source>
        <dbReference type="Pfam" id="PF07940"/>
    </source>
</evidence>
<dbReference type="GO" id="GO:0042597">
    <property type="term" value="C:periplasmic space"/>
    <property type="evidence" value="ECO:0007669"/>
    <property type="project" value="UniProtKB-SubCell"/>
</dbReference>
<feature type="domain" description="Heparinase II/III-like C-terminal" evidence="5">
    <location>
        <begin position="407"/>
        <end position="605"/>
    </location>
</feature>
<dbReference type="InterPro" id="IPR031680">
    <property type="entry name" value="Hepar_II_III_N"/>
</dbReference>
<gene>
    <name evidence="7" type="ORF">DI53_3060</name>
</gene>
<reference evidence="8" key="1">
    <citation type="submission" date="2014-04" db="EMBL/GenBank/DDBJ databases">
        <title>Whole-Genome optical mapping and complete genome sequence of Sphingobacterium deserti sp. nov., a new spaces isolated from desert in the west of China.</title>
        <authorList>
            <person name="Teng C."/>
            <person name="Zhou Z."/>
            <person name="Li X."/>
            <person name="Chen M."/>
            <person name="Lin M."/>
            <person name="Wang L."/>
            <person name="Su S."/>
            <person name="Zhang C."/>
            <person name="Zhang W."/>
        </authorList>
    </citation>
    <scope>NUCLEOTIDE SEQUENCE [LARGE SCALE GENOMIC DNA]</scope>
    <source>
        <strain evidence="8">ACCC05744</strain>
    </source>
</reference>
<dbReference type="InterPro" id="IPR008929">
    <property type="entry name" value="Chondroitin_lyas"/>
</dbReference>
<comment type="caution">
    <text evidence="7">The sequence shown here is derived from an EMBL/GenBank/DDBJ whole genome shotgun (WGS) entry which is preliminary data.</text>
</comment>
<dbReference type="RefSeq" id="WP_052072446.1">
    <property type="nucleotide sequence ID" value="NZ_JJMU01000054.1"/>
</dbReference>
<dbReference type="STRING" id="1229276.DI53_3060"/>
<dbReference type="PANTHER" id="PTHR39210">
    <property type="entry name" value="HEPARIN-SULFATE LYASE"/>
    <property type="match status" value="1"/>
</dbReference>
<dbReference type="EMBL" id="JJMU01000054">
    <property type="protein sequence ID" value="KGE13224.1"/>
    <property type="molecule type" value="Genomic_DNA"/>
</dbReference>
<evidence type="ECO:0000256" key="4">
    <source>
        <dbReference type="ARBA" id="ARBA00023239"/>
    </source>
</evidence>
<feature type="domain" description="Heparin-sulfate lyase N-terminal" evidence="6">
    <location>
        <begin position="50"/>
        <end position="393"/>
    </location>
</feature>
<evidence type="ECO:0000256" key="3">
    <source>
        <dbReference type="ARBA" id="ARBA00022764"/>
    </source>
</evidence>
<accession>A0A0B8T607</accession>
<reference evidence="7 8" key="2">
    <citation type="journal article" date="2015" name="PLoS ONE">
        <title>Whole-Genome Optical Mapping and Finished Genome Sequence of Sphingobacterium deserti sp. nov., a New Species Isolated from the Western Desert of China.</title>
        <authorList>
            <person name="Teng C."/>
            <person name="Zhou Z."/>
            <person name="Molnar I."/>
            <person name="Li X."/>
            <person name="Tang R."/>
            <person name="Chen M."/>
            <person name="Wang L."/>
            <person name="Su S."/>
            <person name="Zhang W."/>
            <person name="Lin M."/>
        </authorList>
    </citation>
    <scope>NUCLEOTIDE SEQUENCE [LARGE SCALE GENOMIC DNA]</scope>
    <source>
        <strain evidence="8">ACCC05744</strain>
    </source>
</reference>
<dbReference type="InterPro" id="IPR054646">
    <property type="entry name" value="HepC"/>
</dbReference>
<keyword evidence="8" id="KW-1185">Reference proteome</keyword>
<keyword evidence="4" id="KW-0456">Lyase</keyword>
<dbReference type="SUPFAM" id="SSF48230">
    <property type="entry name" value="Chondroitin AC/alginate lyase"/>
    <property type="match status" value="1"/>
</dbReference>
<dbReference type="eggNOG" id="COG5434">
    <property type="taxonomic scope" value="Bacteria"/>
</dbReference>
<evidence type="ECO:0000313" key="7">
    <source>
        <dbReference type="EMBL" id="KGE13224.1"/>
    </source>
</evidence>
<dbReference type="GO" id="GO:0016829">
    <property type="term" value="F:lyase activity"/>
    <property type="evidence" value="ECO:0007669"/>
    <property type="project" value="UniProtKB-KW"/>
</dbReference>
<dbReference type="Proteomes" id="UP000031802">
    <property type="component" value="Unassembled WGS sequence"/>
</dbReference>